<accession>A0A8C4M0J4</accession>
<dbReference type="Proteomes" id="UP000694387">
    <property type="component" value="Chromosome 5"/>
</dbReference>
<dbReference type="PANTHER" id="PTHR11477">
    <property type="entry name" value="TRANSCRIPTION FACTOR S-II ZINC FINGER DOMAIN-CONTAINING PROTEIN"/>
    <property type="match status" value="1"/>
</dbReference>
<feature type="compositionally biased region" description="Basic and acidic residues" evidence="1">
    <location>
        <begin position="335"/>
        <end position="345"/>
    </location>
</feature>
<feature type="region of interest" description="Disordered" evidence="1">
    <location>
        <begin position="131"/>
        <end position="253"/>
    </location>
</feature>
<sequence length="1024" mass="108428">MPQEGAAEGSSTEDPVISPQHSCGLSQKDVQETSSMSGLAPDMPGASSGAQAWAGRRKRVLREEACRGARSRDLVHSPGCHIQLPTVPAQKTAQASRRLRISLHDMLAESWPGNLCGLSVGLPERALVGRERPAGVEKGTCPRPREAGKGGTSPECDGRSPTLSKEEPPEADLPSSPDPAPVGTRKKNRKCKAYPEDGEGAGGFLWLGQSPGGDKAPSVGGSPQGADLESLGGPCSPLSPGSAPGDPGGSWVACASGTEKFEYLPAARDGAQAGVGFPLPVGGGSLRPAAQDPPQSPVRCLGVSGKASPERQEAEHIVRAGGGEGPAASPNQEEPEVKARPESRGRPGRGLTAPSDTSVSSREPAAGKASSGFSMGQRRSKCAKKSRRGPGPQAHKQGTGRSSDNSSQCQLEDSRPGGCCQLEETSMPHGVKHVCYLGSGAMIHLLGAISRGQAGGPQPPKLEVLENMMEVSSASPAQRPRRKERPMARGPTGCQVQSRVSTQVMLLNPAERAQLQPQQEKKPLDIGVRGTVVRLLPGLEIIEQQQKEPCQLPASKLTHKGEVEILRDADQMLTLEDLVGPVVSKDCSPLALSHPDTTEQHEHHFLDPSCRICMDWEPSCELPGSFKATSRLGDSVFQRAPSPAPVSSPEVPQIEEKPPTESQDRLQVSTGPTKALPSQPPWEGTLDMFSIKRFRAKAQLVSGHSCQLIMALPEVIRSAGCIPPNTVWDLLASICPAKAKDVCVVRLCPHGARDTQNCRLLYSYLNNKQSHGLAAVEHVGVVLLPLPAFQPLPTRLRRLGGPGLEVTHSSLLLVVLLPKAGLPDTAESSLLWGKVRKVVSFNRKVETRYYQPEDRRPHVALKRSRPHGGVLRQSQGKGSLAPKGICAWERPPRGRGRLWGEPETWEGCGQGRWPPEPGWCHSGHPYSTAPAGHGQHLHRASCPHQALLQHLESLVTISHQLQASLRSSGQALLLPPPAQPPAAPGILGLLCQPPAAPEPPGPAPDSSLDPTDGAGSVCLLPGEA</sequence>
<gene>
    <name evidence="3" type="primary">SPOCD1</name>
</gene>
<proteinExistence type="predicted"/>
<organism evidence="3 4">
    <name type="scientific">Equus asinus</name>
    <name type="common">Donkey</name>
    <name type="synonym">Equus africanus asinus</name>
    <dbReference type="NCBI Taxonomy" id="9793"/>
    <lineage>
        <taxon>Eukaryota</taxon>
        <taxon>Metazoa</taxon>
        <taxon>Chordata</taxon>
        <taxon>Craniata</taxon>
        <taxon>Vertebrata</taxon>
        <taxon>Euteleostomi</taxon>
        <taxon>Mammalia</taxon>
        <taxon>Eutheria</taxon>
        <taxon>Laurasiatheria</taxon>
        <taxon>Perissodactyla</taxon>
        <taxon>Equidae</taxon>
        <taxon>Equus</taxon>
    </lineage>
</organism>
<feature type="domain" description="Spen paralogue and orthologue SPOC C-terminal" evidence="2">
    <location>
        <begin position="675"/>
        <end position="818"/>
    </location>
</feature>
<evidence type="ECO:0000313" key="3">
    <source>
        <dbReference type="Ensembl" id="ENSEASP00005015667.2"/>
    </source>
</evidence>
<feature type="compositionally biased region" description="Pro residues" evidence="1">
    <location>
        <begin position="994"/>
        <end position="1003"/>
    </location>
</feature>
<dbReference type="GeneTree" id="ENSGT00940000162194"/>
<name>A0A8C4M0J4_EQUAS</name>
<feature type="compositionally biased region" description="Low complexity" evidence="1">
    <location>
        <begin position="236"/>
        <end position="245"/>
    </location>
</feature>
<feature type="compositionally biased region" description="Polar residues" evidence="1">
    <location>
        <begin position="399"/>
        <end position="411"/>
    </location>
</feature>
<reference evidence="3" key="3">
    <citation type="submission" date="2025-09" db="UniProtKB">
        <authorList>
            <consortium name="Ensembl"/>
        </authorList>
    </citation>
    <scope>IDENTIFICATION</scope>
</reference>
<feature type="compositionally biased region" description="Basic and acidic residues" evidence="1">
    <location>
        <begin position="654"/>
        <end position="664"/>
    </location>
</feature>
<dbReference type="GO" id="GO:0006351">
    <property type="term" value="P:DNA-templated transcription"/>
    <property type="evidence" value="ECO:0007669"/>
    <property type="project" value="TreeGrafter"/>
</dbReference>
<evidence type="ECO:0000259" key="2">
    <source>
        <dbReference type="Pfam" id="PF07744"/>
    </source>
</evidence>
<dbReference type="PANTHER" id="PTHR11477:SF18">
    <property type="entry name" value="SPOC DOMAIN-CONTAINING PROTEIN 1"/>
    <property type="match status" value="1"/>
</dbReference>
<evidence type="ECO:0000313" key="4">
    <source>
        <dbReference type="Proteomes" id="UP000694387"/>
    </source>
</evidence>
<feature type="region of interest" description="Disordered" evidence="1">
    <location>
        <begin position="1"/>
        <end position="54"/>
    </location>
</feature>
<dbReference type="InterPro" id="IPR012921">
    <property type="entry name" value="SPOC_C"/>
</dbReference>
<feature type="region of interest" description="Disordered" evidence="1">
    <location>
        <begin position="984"/>
        <end position="1024"/>
    </location>
</feature>
<feature type="region of interest" description="Disordered" evidence="1">
    <location>
        <begin position="863"/>
        <end position="886"/>
    </location>
</feature>
<evidence type="ECO:0000256" key="1">
    <source>
        <dbReference type="SAM" id="MobiDB-lite"/>
    </source>
</evidence>
<keyword evidence="4" id="KW-1185">Reference proteome</keyword>
<feature type="region of interest" description="Disordered" evidence="1">
    <location>
        <begin position="637"/>
        <end position="679"/>
    </location>
</feature>
<feature type="compositionally biased region" description="Basic residues" evidence="1">
    <location>
        <begin position="378"/>
        <end position="388"/>
    </location>
</feature>
<feature type="compositionally biased region" description="Basic and acidic residues" evidence="1">
    <location>
        <begin position="308"/>
        <end position="318"/>
    </location>
</feature>
<dbReference type="Pfam" id="PF07744">
    <property type="entry name" value="SPOC"/>
    <property type="match status" value="1"/>
</dbReference>
<feature type="compositionally biased region" description="Polar residues" evidence="1">
    <location>
        <begin position="9"/>
        <end position="25"/>
    </location>
</feature>
<feature type="region of interest" description="Disordered" evidence="1">
    <location>
        <begin position="272"/>
        <end position="416"/>
    </location>
</feature>
<dbReference type="Ensembl" id="ENSEAST00005017044.2">
    <property type="protein sequence ID" value="ENSEASP00005015667.2"/>
    <property type="gene ID" value="ENSEASG00005010908.2"/>
</dbReference>
<feature type="region of interest" description="Disordered" evidence="1">
    <location>
        <begin position="472"/>
        <end position="494"/>
    </location>
</feature>
<dbReference type="AlphaFoldDB" id="A0A8C4M0J4"/>
<reference evidence="3 4" key="1">
    <citation type="journal article" date="2020" name="Nat. Commun.">
        <title>Donkey genomes provide new insights into domestication and selection for coat color.</title>
        <authorList>
            <person name="Wang"/>
            <person name="C."/>
            <person name="Li"/>
            <person name="H."/>
            <person name="Guo"/>
            <person name="Y."/>
            <person name="Huang"/>
            <person name="J."/>
            <person name="Sun"/>
            <person name="Y."/>
            <person name="Min"/>
            <person name="J."/>
            <person name="Wang"/>
            <person name="J."/>
            <person name="Fang"/>
            <person name="X."/>
            <person name="Zhao"/>
            <person name="Z."/>
            <person name="Wang"/>
            <person name="S."/>
            <person name="Zhang"/>
            <person name="Y."/>
            <person name="Liu"/>
            <person name="Q."/>
            <person name="Jiang"/>
            <person name="Q."/>
            <person name="Wang"/>
            <person name="X."/>
            <person name="Guo"/>
            <person name="Y."/>
            <person name="Yang"/>
            <person name="C."/>
            <person name="Wang"/>
            <person name="Y."/>
            <person name="Tian"/>
            <person name="F."/>
            <person name="Zhuang"/>
            <person name="G."/>
            <person name="Fan"/>
            <person name="Y."/>
            <person name="Gao"/>
            <person name="Q."/>
            <person name="Li"/>
            <person name="Y."/>
            <person name="Ju"/>
            <person name="Z."/>
            <person name="Li"/>
            <person name="J."/>
            <person name="Li"/>
            <person name="R."/>
            <person name="Hou"/>
            <person name="M."/>
            <person name="Yang"/>
            <person name="G."/>
            <person name="Liu"/>
            <person name="G."/>
            <person name="Liu"/>
            <person name="W."/>
            <person name="Guo"/>
            <person name="J."/>
            <person name="Pan"/>
            <person name="S."/>
            <person name="Fan"/>
            <person name="G."/>
            <person name="Zhang"/>
            <person name="W."/>
            <person name="Zhang"/>
            <person name="R."/>
            <person name="Yu"/>
            <person name="J."/>
            <person name="Zhang"/>
            <person name="X."/>
            <person name="Yin"/>
            <person name="Q."/>
            <person name="Ji"/>
            <person name="C."/>
            <person name="Jin"/>
            <person name="Y."/>
            <person name="Yue"/>
            <person name="G."/>
            <person name="Liu"/>
            <person name="M."/>
            <person name="Xu"/>
            <person name="J."/>
            <person name="Liu"/>
            <person name="S."/>
            <person name="Jordana"/>
            <person name="J."/>
            <person name="Noce"/>
            <person name="A."/>
            <person name="Amills"/>
            <person name="M."/>
            <person name="Wu"/>
            <person name="D.D."/>
            <person name="Li"/>
            <person name="S."/>
            <person name="Zhou"/>
            <person name="X. and Zhong"/>
            <person name="J."/>
        </authorList>
    </citation>
    <scope>NUCLEOTIDE SEQUENCE [LARGE SCALE GENOMIC DNA]</scope>
</reference>
<protein>
    <submittedName>
        <fullName evidence="3">SPOC domain containing 1</fullName>
    </submittedName>
</protein>
<reference evidence="3" key="2">
    <citation type="submission" date="2025-08" db="UniProtKB">
        <authorList>
            <consortium name="Ensembl"/>
        </authorList>
    </citation>
    <scope>IDENTIFICATION</scope>
</reference>
<dbReference type="GO" id="GO:0005634">
    <property type="term" value="C:nucleus"/>
    <property type="evidence" value="ECO:0007669"/>
    <property type="project" value="TreeGrafter"/>
</dbReference>